<dbReference type="Pfam" id="PF00232">
    <property type="entry name" value="Glyco_hydro_1"/>
    <property type="match status" value="1"/>
</dbReference>
<dbReference type="OMA" id="ARAMSWN"/>
<dbReference type="eggNOG" id="KOG0626">
    <property type="taxonomic scope" value="Eukaryota"/>
</dbReference>
<dbReference type="InParanoid" id="H3GQH0"/>
<evidence type="ECO:0000313" key="7">
    <source>
        <dbReference type="EnsemblProtists" id="Phyra79042"/>
    </source>
</evidence>
<dbReference type="HOGENOM" id="CLU_001859_1_3_1"/>
<dbReference type="VEuPathDB" id="FungiDB:KRP22_3459"/>
<dbReference type="AlphaFoldDB" id="H3GQH0"/>
<sequence>MLSLRFLGAAVAVCVVATSIPSSATETCGDASVTSTPSSTARSVASSSSTSNTTLCFPANFLFGTASSAYQVEGGWNATNKEPSIWDNFCRDTSNGVPCANVADDFINRYESDIALMKNDGYGTFRFSVAWARAMSWNETTLRMQANPEGLAFYHSLVDELLASGIQPVMTLYHWDLPATLQSAFDPPGWLNEAMVDHYVDYATLIFEEFGQDVEFWTTFNEPASFILTGFALGYGPPQLGTSTTNAYDVAHVVLLSHAAAVKKFHELRDAGTIKSSARISIVINSDWGVPLNEAITEDVAAAERKNQFHLGWFLSPLTTGDYPEVMRERVGDRLPNFTEEQSALVKGSYDLLMLNYYASYSTTDCDSERSETNCSSLTLGWATDLGVDDSRHPEGTRVAYGSIMDPDSCSTDSGYPPGYLQVIRFMHEYDTSSEILLTENGWCGNETINNPDQLWYHRTHLEQVHKAIYDENIPIIGYTVWGFMDDFEWTSYAGRRGLYFVNFTDETGEIDEYSALPTQLTRIQRSAGAWYSNVASTGCFDQEQEDEQYLV</sequence>
<accession>H3GQH0</accession>
<keyword evidence="8" id="KW-1185">Reference proteome</keyword>
<reference evidence="7" key="2">
    <citation type="submission" date="2015-06" db="UniProtKB">
        <authorList>
            <consortium name="EnsemblProtists"/>
        </authorList>
    </citation>
    <scope>IDENTIFICATION</scope>
    <source>
        <strain evidence="7">Pr102</strain>
    </source>
</reference>
<evidence type="ECO:0000256" key="3">
    <source>
        <dbReference type="ARBA" id="ARBA00023295"/>
    </source>
</evidence>
<dbReference type="PANTHER" id="PTHR10353:SF36">
    <property type="entry name" value="LP05116P"/>
    <property type="match status" value="1"/>
</dbReference>
<dbReference type="InterPro" id="IPR017853">
    <property type="entry name" value="GH"/>
</dbReference>
<feature type="chain" id="PRO_5003586489" description="Beta-glucosidase" evidence="6">
    <location>
        <begin position="25"/>
        <end position="552"/>
    </location>
</feature>
<dbReference type="EMBL" id="DS566033">
    <property type="status" value="NOT_ANNOTATED_CDS"/>
    <property type="molecule type" value="Genomic_DNA"/>
</dbReference>
<dbReference type="InterPro" id="IPR001360">
    <property type="entry name" value="Glyco_hydro_1"/>
</dbReference>
<dbReference type="InterPro" id="IPR033132">
    <property type="entry name" value="GH_1_N_CS"/>
</dbReference>
<keyword evidence="2" id="KW-0378">Hydrolase</keyword>
<evidence type="ECO:0008006" key="9">
    <source>
        <dbReference type="Google" id="ProtNLM"/>
    </source>
</evidence>
<dbReference type="FunFam" id="3.20.20.80:FF:000099">
    <property type="entry name" value="Lactase-phlorizin hydrolase, putative"/>
    <property type="match status" value="1"/>
</dbReference>
<dbReference type="GO" id="GO:0008422">
    <property type="term" value="F:beta-glucosidase activity"/>
    <property type="evidence" value="ECO:0000318"/>
    <property type="project" value="GO_Central"/>
</dbReference>
<dbReference type="PRINTS" id="PR00131">
    <property type="entry name" value="GLHYDRLASE1"/>
</dbReference>
<evidence type="ECO:0000313" key="8">
    <source>
        <dbReference type="Proteomes" id="UP000005238"/>
    </source>
</evidence>
<organism evidence="7 8">
    <name type="scientific">Phytophthora ramorum</name>
    <name type="common">Sudden oak death agent</name>
    <dbReference type="NCBI Taxonomy" id="164328"/>
    <lineage>
        <taxon>Eukaryota</taxon>
        <taxon>Sar</taxon>
        <taxon>Stramenopiles</taxon>
        <taxon>Oomycota</taxon>
        <taxon>Peronosporomycetes</taxon>
        <taxon>Peronosporales</taxon>
        <taxon>Peronosporaceae</taxon>
        <taxon>Phytophthora</taxon>
    </lineage>
</organism>
<dbReference type="Proteomes" id="UP000005238">
    <property type="component" value="Unassembled WGS sequence"/>
</dbReference>
<evidence type="ECO:0000256" key="1">
    <source>
        <dbReference type="ARBA" id="ARBA00010838"/>
    </source>
</evidence>
<evidence type="ECO:0000256" key="4">
    <source>
        <dbReference type="RuleBase" id="RU003690"/>
    </source>
</evidence>
<comment type="similarity">
    <text evidence="1 4">Belongs to the glycosyl hydrolase 1 family.</text>
</comment>
<protein>
    <recommendedName>
        <fullName evidence="9">Beta-glucosidase</fullName>
    </recommendedName>
</protein>
<dbReference type="RefSeq" id="XP_067737502.1">
    <property type="nucleotide sequence ID" value="XM_067885313.1"/>
</dbReference>
<dbReference type="OrthoDB" id="65569at2759"/>
<evidence type="ECO:0000256" key="6">
    <source>
        <dbReference type="SAM" id="SignalP"/>
    </source>
</evidence>
<keyword evidence="6" id="KW-0732">Signal</keyword>
<evidence type="ECO:0000256" key="2">
    <source>
        <dbReference type="ARBA" id="ARBA00022801"/>
    </source>
</evidence>
<name>H3GQH0_PHYRM</name>
<dbReference type="SUPFAM" id="SSF51445">
    <property type="entry name" value="(Trans)glycosidases"/>
    <property type="match status" value="1"/>
</dbReference>
<feature type="signal peptide" evidence="6">
    <location>
        <begin position="1"/>
        <end position="24"/>
    </location>
</feature>
<dbReference type="GO" id="GO:0005975">
    <property type="term" value="P:carbohydrate metabolic process"/>
    <property type="evidence" value="ECO:0007669"/>
    <property type="project" value="InterPro"/>
</dbReference>
<dbReference type="PANTHER" id="PTHR10353">
    <property type="entry name" value="GLYCOSYL HYDROLASE"/>
    <property type="match status" value="1"/>
</dbReference>
<dbReference type="VEuPathDB" id="FungiDB:KRP23_14487"/>
<reference evidence="8" key="1">
    <citation type="journal article" date="2006" name="Science">
        <title>Phytophthora genome sequences uncover evolutionary origins and mechanisms of pathogenesis.</title>
        <authorList>
            <person name="Tyler B.M."/>
            <person name="Tripathy S."/>
            <person name="Zhang X."/>
            <person name="Dehal P."/>
            <person name="Jiang R.H."/>
            <person name="Aerts A."/>
            <person name="Arredondo F.D."/>
            <person name="Baxter L."/>
            <person name="Bensasson D."/>
            <person name="Beynon J.L."/>
            <person name="Chapman J."/>
            <person name="Damasceno C.M."/>
            <person name="Dorrance A.E."/>
            <person name="Dou D."/>
            <person name="Dickerman A.W."/>
            <person name="Dubchak I.L."/>
            <person name="Garbelotto M."/>
            <person name="Gijzen M."/>
            <person name="Gordon S.G."/>
            <person name="Govers F."/>
            <person name="Grunwald N.J."/>
            <person name="Huang W."/>
            <person name="Ivors K.L."/>
            <person name="Jones R.W."/>
            <person name="Kamoun S."/>
            <person name="Krampis K."/>
            <person name="Lamour K.H."/>
            <person name="Lee M.K."/>
            <person name="McDonald W.H."/>
            <person name="Medina M."/>
            <person name="Meijer H.J."/>
            <person name="Nordberg E.K."/>
            <person name="Maclean D.J."/>
            <person name="Ospina-Giraldo M.D."/>
            <person name="Morris P.F."/>
            <person name="Phuntumart V."/>
            <person name="Putnam N.H."/>
            <person name="Rash S."/>
            <person name="Rose J.K."/>
            <person name="Sakihama Y."/>
            <person name="Salamov A.A."/>
            <person name="Savidor A."/>
            <person name="Scheuring C.F."/>
            <person name="Smith B.M."/>
            <person name="Sobral B.W."/>
            <person name="Terry A."/>
            <person name="Torto-Alalibo T.A."/>
            <person name="Win J."/>
            <person name="Xu Z."/>
            <person name="Zhang H."/>
            <person name="Grigoriev I.V."/>
            <person name="Rokhsar D.S."/>
            <person name="Boore J.L."/>
        </authorList>
    </citation>
    <scope>NUCLEOTIDE SEQUENCE [LARGE SCALE GENOMIC DNA]</scope>
    <source>
        <strain evidence="8">Pr102</strain>
    </source>
</reference>
<dbReference type="GeneID" id="94221110"/>
<dbReference type="STRING" id="164328.H3GQH0"/>
<proteinExistence type="inferred from homology"/>
<dbReference type="EnsemblProtists" id="Phyra79042">
    <property type="protein sequence ID" value="Phyra79042"/>
    <property type="gene ID" value="Phyra79042"/>
</dbReference>
<keyword evidence="3" id="KW-0326">Glycosidase</keyword>
<feature type="compositionally biased region" description="Low complexity" evidence="5">
    <location>
        <begin position="31"/>
        <end position="51"/>
    </location>
</feature>
<feature type="region of interest" description="Disordered" evidence="5">
    <location>
        <begin position="29"/>
        <end position="51"/>
    </location>
</feature>
<evidence type="ECO:0000256" key="5">
    <source>
        <dbReference type="SAM" id="MobiDB-lite"/>
    </source>
</evidence>
<dbReference type="Gene3D" id="3.20.20.80">
    <property type="entry name" value="Glycosidases"/>
    <property type="match status" value="1"/>
</dbReference>
<dbReference type="PROSITE" id="PS00653">
    <property type="entry name" value="GLYCOSYL_HYDROL_F1_2"/>
    <property type="match status" value="1"/>
</dbReference>